<accession>A0A0B0NFN3</accession>
<reference evidence="2" key="1">
    <citation type="submission" date="2014-09" db="EMBL/GenBank/DDBJ databases">
        <authorList>
            <person name="Mudge J."/>
            <person name="Ramaraj T."/>
            <person name="Lindquist I.E."/>
            <person name="Bharti A.K."/>
            <person name="Sundararajan A."/>
            <person name="Cameron C.T."/>
            <person name="Woodward J.E."/>
            <person name="May G.D."/>
            <person name="Brubaker C."/>
            <person name="Broadhvest J."/>
            <person name="Wilkins T.A."/>
        </authorList>
    </citation>
    <scope>NUCLEOTIDE SEQUENCE</scope>
    <source>
        <strain evidence="2">cv. AKA8401</strain>
    </source>
</reference>
<gene>
    <name evidence="1" type="ORF">F383_14871</name>
</gene>
<dbReference type="AlphaFoldDB" id="A0A0B0NFN3"/>
<evidence type="ECO:0000313" key="1">
    <source>
        <dbReference type="EMBL" id="KHG09791.1"/>
    </source>
</evidence>
<dbReference type="Proteomes" id="UP000032142">
    <property type="component" value="Unassembled WGS sequence"/>
</dbReference>
<protein>
    <submittedName>
        <fullName evidence="1">Uncharacterized protein</fullName>
    </submittedName>
</protein>
<evidence type="ECO:0000313" key="2">
    <source>
        <dbReference type="Proteomes" id="UP000032142"/>
    </source>
</evidence>
<dbReference type="EMBL" id="KN392205">
    <property type="protein sequence ID" value="KHG09791.1"/>
    <property type="molecule type" value="Genomic_DNA"/>
</dbReference>
<proteinExistence type="predicted"/>
<sequence length="22" mass="2966">MYMFWLKFHPQHPFEYFLWICT</sequence>
<keyword evidence="2" id="KW-1185">Reference proteome</keyword>
<organism evidence="1 2">
    <name type="scientific">Gossypium arboreum</name>
    <name type="common">Tree cotton</name>
    <name type="synonym">Gossypium nanking</name>
    <dbReference type="NCBI Taxonomy" id="29729"/>
    <lineage>
        <taxon>Eukaryota</taxon>
        <taxon>Viridiplantae</taxon>
        <taxon>Streptophyta</taxon>
        <taxon>Embryophyta</taxon>
        <taxon>Tracheophyta</taxon>
        <taxon>Spermatophyta</taxon>
        <taxon>Magnoliopsida</taxon>
        <taxon>eudicotyledons</taxon>
        <taxon>Gunneridae</taxon>
        <taxon>Pentapetalae</taxon>
        <taxon>rosids</taxon>
        <taxon>malvids</taxon>
        <taxon>Malvales</taxon>
        <taxon>Malvaceae</taxon>
        <taxon>Malvoideae</taxon>
        <taxon>Gossypium</taxon>
    </lineage>
</organism>
<name>A0A0B0NFN3_GOSAR</name>